<name>A0ACB9MN61_9MYRT</name>
<proteinExistence type="predicted"/>
<dbReference type="EMBL" id="CM042888">
    <property type="protein sequence ID" value="KAI4325553.1"/>
    <property type="molecule type" value="Genomic_DNA"/>
</dbReference>
<evidence type="ECO:0000313" key="2">
    <source>
        <dbReference type="Proteomes" id="UP001057402"/>
    </source>
</evidence>
<keyword evidence="2" id="KW-1185">Reference proteome</keyword>
<dbReference type="Proteomes" id="UP001057402">
    <property type="component" value="Chromosome 9"/>
</dbReference>
<comment type="caution">
    <text evidence="1">The sequence shown here is derived from an EMBL/GenBank/DDBJ whole genome shotgun (WGS) entry which is preliminary data.</text>
</comment>
<organism evidence="1 2">
    <name type="scientific">Melastoma candidum</name>
    <dbReference type="NCBI Taxonomy" id="119954"/>
    <lineage>
        <taxon>Eukaryota</taxon>
        <taxon>Viridiplantae</taxon>
        <taxon>Streptophyta</taxon>
        <taxon>Embryophyta</taxon>
        <taxon>Tracheophyta</taxon>
        <taxon>Spermatophyta</taxon>
        <taxon>Magnoliopsida</taxon>
        <taxon>eudicotyledons</taxon>
        <taxon>Gunneridae</taxon>
        <taxon>Pentapetalae</taxon>
        <taxon>rosids</taxon>
        <taxon>malvids</taxon>
        <taxon>Myrtales</taxon>
        <taxon>Melastomataceae</taxon>
        <taxon>Melastomatoideae</taxon>
        <taxon>Melastomateae</taxon>
        <taxon>Melastoma</taxon>
    </lineage>
</organism>
<sequence>MSQPSELPPLKAIPGSYGHRFFGPYADRFDYFYRQGTEEFFRSRVNKYGSTVFRVNMPPGPFVSPDPKVVVVLDATSFPVLFDTSKVEKRNVLDGTFMPSTDYMGGTRVCAFLDPSEPSHTANKRFIFYLLHSWHDTLVPLFRNSMQDFFVRLDDAFSAKGEAYFNSFSDQMSFDFILRLFCRKDPSETSISYKTFDKWLFLQLSPLITTKPLKILDVLEDLLLHTFPLPTFLVKSDYKKMYEVFYASNTEALGEAEKLGLGKKDACNNLVFLAGFSAYGGMKTTFPALIKWIGKAGEGLHRQLAEEIRTVVRSEGGVTLGALEKMPLTKSVVYEALRMEPPVPFQYGKAKEDIIIHSSDGSAYEIKKGEMIFGYQPFATRDPNVFKRAEEFVGDRFVGPEGEKMLRYVYWSNGRETENPTVENKQCPGKDMVVLLCRVMVVEFFLRYDTFMVESGTLALGSTVTFKSLSKATSH</sequence>
<protein>
    <submittedName>
        <fullName evidence="1">Uncharacterized protein</fullName>
    </submittedName>
</protein>
<evidence type="ECO:0000313" key="1">
    <source>
        <dbReference type="EMBL" id="KAI4325553.1"/>
    </source>
</evidence>
<accession>A0ACB9MN61</accession>
<reference evidence="2" key="1">
    <citation type="journal article" date="2023" name="Front. Plant Sci.">
        <title>Chromosomal-level genome assembly of Melastoma candidum provides insights into trichome evolution.</title>
        <authorList>
            <person name="Zhong Y."/>
            <person name="Wu W."/>
            <person name="Sun C."/>
            <person name="Zou P."/>
            <person name="Liu Y."/>
            <person name="Dai S."/>
            <person name="Zhou R."/>
        </authorList>
    </citation>
    <scope>NUCLEOTIDE SEQUENCE [LARGE SCALE GENOMIC DNA]</scope>
</reference>
<gene>
    <name evidence="1" type="ORF">MLD38_030938</name>
</gene>